<gene>
    <name evidence="5" type="primary">znf511</name>
</gene>
<evidence type="ECO:0000256" key="1">
    <source>
        <dbReference type="PROSITE-ProRule" id="PRU00042"/>
    </source>
</evidence>
<sequence>MQQPELIELFAGSDVLGVNAIPILQTKVTTKSRESSCGQKASVAGDLEETLSPFSFTPQRVLYTKYHEFFEDGDIHRHLYLQDLAMSAEDDPRTPKVSAFRCHITGCNQLFDTLEGYEHHYNSLHRNVCSTCKRSFPSNHLLDIHILEWHDSLFQVMAEKQCMYQCLVEGCGSKFKTREERKEHLISTHTYPADFRFDKSKRTKRTKERRLEPQREISMEISAAAGSQRGEPDPCESMDFTENQEPGNTEPTASEQIKPRYSYRVPSSVCFGQGSVRGFRGARRKK</sequence>
<evidence type="ECO:0000259" key="3">
    <source>
        <dbReference type="PROSITE" id="PS50157"/>
    </source>
</evidence>
<organism evidence="4 5">
    <name type="scientific">Chanos chanos</name>
    <name type="common">Milkfish</name>
    <name type="synonym">Mugil chanos</name>
    <dbReference type="NCBI Taxonomy" id="29144"/>
    <lineage>
        <taxon>Eukaryota</taxon>
        <taxon>Metazoa</taxon>
        <taxon>Chordata</taxon>
        <taxon>Craniata</taxon>
        <taxon>Vertebrata</taxon>
        <taxon>Euteleostomi</taxon>
        <taxon>Actinopterygii</taxon>
        <taxon>Neopterygii</taxon>
        <taxon>Teleostei</taxon>
        <taxon>Ostariophysi</taxon>
        <taxon>Gonorynchiformes</taxon>
        <taxon>Chanidae</taxon>
        <taxon>Chanos</taxon>
    </lineage>
</organism>
<dbReference type="PANTHER" id="PTHR21354:SF0">
    <property type="entry name" value="ZINC FINGER PROTEIN 511"/>
    <property type="match status" value="1"/>
</dbReference>
<dbReference type="CTD" id="118472"/>
<feature type="compositionally biased region" description="Polar residues" evidence="2">
    <location>
        <begin position="240"/>
        <end position="255"/>
    </location>
</feature>
<dbReference type="PROSITE" id="PS50157">
    <property type="entry name" value="ZINC_FINGER_C2H2_2"/>
    <property type="match status" value="1"/>
</dbReference>
<dbReference type="Proteomes" id="UP000504632">
    <property type="component" value="Chromosome 4"/>
</dbReference>
<dbReference type="InParanoid" id="A0A6J2V8X8"/>
<dbReference type="PANTHER" id="PTHR21354">
    <property type="entry name" value="ZINC FINGER PROTEIN 511"/>
    <property type="match status" value="1"/>
</dbReference>
<keyword evidence="1" id="KW-0863">Zinc-finger</keyword>
<dbReference type="RefSeq" id="XP_030628317.1">
    <property type="nucleotide sequence ID" value="XM_030772457.1"/>
</dbReference>
<evidence type="ECO:0000313" key="4">
    <source>
        <dbReference type="Proteomes" id="UP000504632"/>
    </source>
</evidence>
<protein>
    <submittedName>
        <fullName evidence="5">Zinc finger protein 511</fullName>
    </submittedName>
</protein>
<proteinExistence type="predicted"/>
<feature type="domain" description="C2H2-type" evidence="3">
    <location>
        <begin position="164"/>
        <end position="194"/>
    </location>
</feature>
<dbReference type="PROSITE" id="PS00028">
    <property type="entry name" value="ZINC_FINGER_C2H2_1"/>
    <property type="match status" value="3"/>
</dbReference>
<name>A0A6J2V8X8_CHACN</name>
<dbReference type="GeneID" id="115810524"/>
<reference evidence="5" key="1">
    <citation type="submission" date="2025-08" db="UniProtKB">
        <authorList>
            <consortium name="RefSeq"/>
        </authorList>
    </citation>
    <scope>IDENTIFICATION</scope>
</reference>
<dbReference type="OrthoDB" id="18440at2759"/>
<dbReference type="SMART" id="SM00355">
    <property type="entry name" value="ZnF_C2H2"/>
    <property type="match status" value="3"/>
</dbReference>
<evidence type="ECO:0000256" key="2">
    <source>
        <dbReference type="SAM" id="MobiDB-lite"/>
    </source>
</evidence>
<keyword evidence="1" id="KW-0862">Zinc</keyword>
<dbReference type="InterPro" id="IPR039258">
    <property type="entry name" value="ZNF511"/>
</dbReference>
<evidence type="ECO:0000313" key="5">
    <source>
        <dbReference type="RefSeq" id="XP_030628317.1"/>
    </source>
</evidence>
<accession>A0A6J2V8X8</accession>
<dbReference type="GO" id="GO:0008270">
    <property type="term" value="F:zinc ion binding"/>
    <property type="evidence" value="ECO:0007669"/>
    <property type="project" value="UniProtKB-KW"/>
</dbReference>
<dbReference type="FunCoup" id="A0A6J2V8X8">
    <property type="interactions" value="252"/>
</dbReference>
<dbReference type="AlphaFoldDB" id="A0A6J2V8X8"/>
<dbReference type="InterPro" id="IPR013087">
    <property type="entry name" value="Znf_C2H2_type"/>
</dbReference>
<dbReference type="Gene3D" id="3.30.160.60">
    <property type="entry name" value="Classic Zinc Finger"/>
    <property type="match status" value="1"/>
</dbReference>
<feature type="region of interest" description="Disordered" evidence="2">
    <location>
        <begin position="221"/>
        <end position="259"/>
    </location>
</feature>
<keyword evidence="1" id="KW-0479">Metal-binding</keyword>
<keyword evidence="4" id="KW-1185">Reference proteome</keyword>